<feature type="transmembrane region" description="Helical" evidence="6">
    <location>
        <begin position="387"/>
        <end position="406"/>
    </location>
</feature>
<dbReference type="GO" id="GO:0016020">
    <property type="term" value="C:membrane"/>
    <property type="evidence" value="ECO:0007669"/>
    <property type="project" value="UniProtKB-SubCell"/>
</dbReference>
<evidence type="ECO:0000256" key="1">
    <source>
        <dbReference type="ARBA" id="ARBA00004141"/>
    </source>
</evidence>
<dbReference type="InterPro" id="IPR045069">
    <property type="entry name" value="MATE_euk"/>
</dbReference>
<organism evidence="7">
    <name type="scientific">Sesamum calycinum</name>
    <dbReference type="NCBI Taxonomy" id="2727403"/>
    <lineage>
        <taxon>Eukaryota</taxon>
        <taxon>Viridiplantae</taxon>
        <taxon>Streptophyta</taxon>
        <taxon>Embryophyta</taxon>
        <taxon>Tracheophyta</taxon>
        <taxon>Spermatophyta</taxon>
        <taxon>Magnoliopsida</taxon>
        <taxon>eudicotyledons</taxon>
        <taxon>Gunneridae</taxon>
        <taxon>Pentapetalae</taxon>
        <taxon>asterids</taxon>
        <taxon>lamiids</taxon>
        <taxon>Lamiales</taxon>
        <taxon>Pedaliaceae</taxon>
        <taxon>Sesamum</taxon>
    </lineage>
</organism>
<gene>
    <name evidence="7" type="ORF">Scaly_0948700</name>
</gene>
<comment type="similarity">
    <text evidence="2">Belongs to the multi antimicrobial extrusion (MATE) (TC 2.A.66.1) family.</text>
</comment>
<reference evidence="7" key="1">
    <citation type="submission" date="2020-06" db="EMBL/GenBank/DDBJ databases">
        <authorList>
            <person name="Li T."/>
            <person name="Hu X."/>
            <person name="Zhang T."/>
            <person name="Song X."/>
            <person name="Zhang H."/>
            <person name="Dai N."/>
            <person name="Sheng W."/>
            <person name="Hou X."/>
            <person name="Wei L."/>
        </authorList>
    </citation>
    <scope>NUCLEOTIDE SEQUENCE</scope>
    <source>
        <strain evidence="7">KEN8</strain>
        <tissue evidence="7">Leaf</tissue>
    </source>
</reference>
<evidence type="ECO:0000256" key="3">
    <source>
        <dbReference type="ARBA" id="ARBA00022692"/>
    </source>
</evidence>
<dbReference type="GO" id="GO:1990961">
    <property type="term" value="P:xenobiotic detoxification by transmembrane export across the plasma membrane"/>
    <property type="evidence" value="ECO:0007669"/>
    <property type="project" value="InterPro"/>
</dbReference>
<evidence type="ECO:0000256" key="4">
    <source>
        <dbReference type="ARBA" id="ARBA00022989"/>
    </source>
</evidence>
<keyword evidence="5 6" id="KW-0472">Membrane</keyword>
<dbReference type="EMBL" id="JACGWM010000005">
    <property type="protein sequence ID" value="KAL0372671.1"/>
    <property type="molecule type" value="Genomic_DNA"/>
</dbReference>
<comment type="caution">
    <text evidence="7">The sequence shown here is derived from an EMBL/GenBank/DDBJ whole genome shotgun (WGS) entry which is preliminary data.</text>
</comment>
<dbReference type="InterPro" id="IPR002528">
    <property type="entry name" value="MATE_fam"/>
</dbReference>
<evidence type="ECO:0000256" key="2">
    <source>
        <dbReference type="ARBA" id="ARBA00010199"/>
    </source>
</evidence>
<feature type="transmembrane region" description="Helical" evidence="6">
    <location>
        <begin position="166"/>
        <end position="185"/>
    </location>
</feature>
<name>A0AAW2QZA9_9LAMI</name>
<feature type="transmembrane region" description="Helical" evidence="6">
    <location>
        <begin position="63"/>
        <end position="82"/>
    </location>
</feature>
<feature type="transmembrane region" description="Helical" evidence="6">
    <location>
        <begin position="131"/>
        <end position="154"/>
    </location>
</feature>
<accession>A0AAW2QZA9</accession>
<feature type="transmembrane region" description="Helical" evidence="6">
    <location>
        <begin position="328"/>
        <end position="348"/>
    </location>
</feature>
<evidence type="ECO:0000256" key="6">
    <source>
        <dbReference type="SAM" id="Phobius"/>
    </source>
</evidence>
<dbReference type="GO" id="GO:0015297">
    <property type="term" value="F:antiporter activity"/>
    <property type="evidence" value="ECO:0007669"/>
    <property type="project" value="InterPro"/>
</dbReference>
<comment type="subcellular location">
    <subcellularLocation>
        <location evidence="1">Membrane</location>
        <topology evidence="1">Multi-pass membrane protein</topology>
    </subcellularLocation>
</comment>
<dbReference type="NCBIfam" id="TIGR00797">
    <property type="entry name" value="matE"/>
    <property type="match status" value="1"/>
</dbReference>
<dbReference type="CDD" id="cd13132">
    <property type="entry name" value="MATE_eukaryotic"/>
    <property type="match status" value="1"/>
</dbReference>
<dbReference type="GO" id="GO:0042910">
    <property type="term" value="F:xenobiotic transmembrane transporter activity"/>
    <property type="evidence" value="ECO:0007669"/>
    <property type="project" value="InterPro"/>
</dbReference>
<dbReference type="PANTHER" id="PTHR11206">
    <property type="entry name" value="MULTIDRUG RESISTANCE PROTEIN"/>
    <property type="match status" value="1"/>
</dbReference>
<evidence type="ECO:0000256" key="5">
    <source>
        <dbReference type="ARBA" id="ARBA00023136"/>
    </source>
</evidence>
<feature type="transmembrane region" description="Helical" evidence="6">
    <location>
        <begin position="26"/>
        <end position="51"/>
    </location>
</feature>
<keyword evidence="3 6" id="KW-0812">Transmembrane</keyword>
<dbReference type="Pfam" id="PF01554">
    <property type="entry name" value="MatE"/>
    <property type="match status" value="2"/>
</dbReference>
<protein>
    <submittedName>
        <fullName evidence="7">Protein DETOXIFICATION 12</fullName>
    </submittedName>
</protein>
<feature type="transmembrane region" description="Helical" evidence="6">
    <location>
        <begin position="286"/>
        <end position="308"/>
    </location>
</feature>
<feature type="transmembrane region" description="Helical" evidence="6">
    <location>
        <begin position="360"/>
        <end position="381"/>
    </location>
</feature>
<dbReference type="AlphaFoldDB" id="A0AAW2QZA9"/>
<reference evidence="7" key="2">
    <citation type="journal article" date="2024" name="Plant">
        <title>Genomic evolution and insights into agronomic trait innovations of Sesamum species.</title>
        <authorList>
            <person name="Miao H."/>
            <person name="Wang L."/>
            <person name="Qu L."/>
            <person name="Liu H."/>
            <person name="Sun Y."/>
            <person name="Le M."/>
            <person name="Wang Q."/>
            <person name="Wei S."/>
            <person name="Zheng Y."/>
            <person name="Lin W."/>
            <person name="Duan Y."/>
            <person name="Cao H."/>
            <person name="Xiong S."/>
            <person name="Wang X."/>
            <person name="Wei L."/>
            <person name="Li C."/>
            <person name="Ma Q."/>
            <person name="Ju M."/>
            <person name="Zhao R."/>
            <person name="Li G."/>
            <person name="Mu C."/>
            <person name="Tian Q."/>
            <person name="Mei H."/>
            <person name="Zhang T."/>
            <person name="Gao T."/>
            <person name="Zhang H."/>
        </authorList>
    </citation>
    <scope>NUCLEOTIDE SEQUENCE</scope>
    <source>
        <strain evidence="7">KEN8</strain>
    </source>
</reference>
<evidence type="ECO:0000313" key="7">
    <source>
        <dbReference type="EMBL" id="KAL0372671.1"/>
    </source>
</evidence>
<proteinExistence type="inferred from homology"/>
<sequence>MEEGLLVKEKEERKGWGLVWKETKRVGYVAGPMVAVTLSQFLLQVIPLTMVGHLTQLSLSSSSVAMSLAAVTGFTLLLGMASALETLSGQAYGQDPQISHEAGKFMTWLTPSLFGYATLQPVIRYYQIQSLIFPMLASSFITICFHVLMCWLLVFKLGLDNLGAAVAMGLSMWLNAIMLCLYMKYSSKCEKTRTRISLKVFQGTGEFFRLAIPSAAMLCVEWWSFELLILLSGLLPNPQLETSVLSVCTNTINALYAIPSGLAAATSTRISNELGAGRPERARASVIASTLLAIINATVVGTSLFVSRRVFGYVFSNENEIVDYVTDMAPLICLSVVIDNIQGALLGVARACGWQHIGAYINLAAFYAFGIPVAAALAFWFGLWGKGLWIGILSGSTLQAIMLAAAKARERLSQEKSHS</sequence>
<keyword evidence="4 6" id="KW-1133">Transmembrane helix</keyword>